<sequence>MKGDFSKDTFDAKKHFHDVLMQQGRVLLDQEWNEQAGIETHRTETGVKDIVGDSGAPVDNAGFEIIPVMMGGSPPAPGKDLQISKGRFYVDGILCENENDILFSAQPDYASTPLPTVVGTYIFYLDVWLRHITALEDASIREVALGGPDTTTRTKTVWQVKYVVASSATTCAAGLPSAVTDPSTGTMNARSEISTSTDDPCVLVTSGGYTRLENQLYRVEIHTAGANRAHSTFKWSRDNGSVIVKWEKQDAANKNNLTASSAGRDDLLGFKTGNWIELINDDNDLLGTPGILVQLLTVNGNVLTIDPATIKDPQNPGAVAVTINPAKNPRIRRWDSLGDIKLNTANSTWLELEDGVEVNFVEGSYKTGDYWLIPARTATADVEWPFTTAQPPNGVKHHYAQLAIANLTAPGGILSWAQPSDCRHLFPPLTELTSLYYAGGDGQEAMPGNALPNTLKVGVANGRLAVSGANVKFEILTGGGTLSPANGLVSTGPNGIAECGWTLGANTPDLKLQVKASLLDTAGNIIADDLPVIFNATFSIAENIAYQSQCSNWVLPAPTTVAQAIDQLCERKNQGGDKCCSIAIGPDGEYKTLAEALAALLKLEQLDVSLCFLPGNHVIDKDIDLSKIETRFRTLHITGVAAYITMTAQKLELLADKIVLEGFSVFTNEAANLNTDPQVVLVAGIVIIDYCAFIRAGASSIPFVYITANKPGSVAYLTNSSFVGFYSLVFANGVQGVIEKNVITILVLQNANLNDFKPIPLGWNDDTKRQMLTNLSQQQGQFVNLTNWVLAIRGNRVGAIITDVNRPFPQDMYQSIFISENVLQLDKGVFISNSFVAQHLSILNNQFLTIPTGIGAVGAVAGNIATGTLAFVVAYQAVIMGNMTISQGAIIDALVINGFLGAQSLNLVGIKV</sequence>
<evidence type="ECO:0000313" key="1">
    <source>
        <dbReference type="EMBL" id="NCD71699.1"/>
    </source>
</evidence>
<dbReference type="Pfam" id="PF20129">
    <property type="entry name" value="DUF6519"/>
    <property type="match status" value="2"/>
</dbReference>
<accession>A0A965ZKN1</accession>
<name>A0A965ZKN1_9SPHI</name>
<dbReference type="RefSeq" id="WP_166587682.1">
    <property type="nucleotide sequence ID" value="NZ_WWEO01000045.1"/>
</dbReference>
<protein>
    <submittedName>
        <fullName evidence="1">Uncharacterized protein</fullName>
    </submittedName>
</protein>
<evidence type="ECO:0000313" key="2">
    <source>
        <dbReference type="Proteomes" id="UP000638732"/>
    </source>
</evidence>
<dbReference type="Proteomes" id="UP000638732">
    <property type="component" value="Unassembled WGS sequence"/>
</dbReference>
<gene>
    <name evidence="1" type="ORF">GSY63_20200</name>
</gene>
<organism evidence="1 2">
    <name type="scientific">Mucilaginibacter agri</name>
    <dbReference type="NCBI Taxonomy" id="2695265"/>
    <lineage>
        <taxon>Bacteria</taxon>
        <taxon>Pseudomonadati</taxon>
        <taxon>Bacteroidota</taxon>
        <taxon>Sphingobacteriia</taxon>
        <taxon>Sphingobacteriales</taxon>
        <taxon>Sphingobacteriaceae</taxon>
        <taxon>Mucilaginibacter</taxon>
    </lineage>
</organism>
<dbReference type="AlphaFoldDB" id="A0A965ZKN1"/>
<proteinExistence type="predicted"/>
<keyword evidence="2" id="KW-1185">Reference proteome</keyword>
<dbReference type="EMBL" id="WWEO01000045">
    <property type="protein sequence ID" value="NCD71699.1"/>
    <property type="molecule type" value="Genomic_DNA"/>
</dbReference>
<reference evidence="1" key="2">
    <citation type="submission" date="2020-10" db="EMBL/GenBank/DDBJ databases">
        <title>Mucilaginibacter sp. nov., isolated from soil.</title>
        <authorList>
            <person name="Jeon C.O."/>
        </authorList>
    </citation>
    <scope>NUCLEOTIDE SEQUENCE</scope>
    <source>
        <strain evidence="1">R11</strain>
    </source>
</reference>
<dbReference type="InterPro" id="IPR045392">
    <property type="entry name" value="DUF6519"/>
</dbReference>
<comment type="caution">
    <text evidence="1">The sequence shown here is derived from an EMBL/GenBank/DDBJ whole genome shotgun (WGS) entry which is preliminary data.</text>
</comment>
<reference evidence="1" key="1">
    <citation type="submission" date="2020-01" db="EMBL/GenBank/DDBJ databases">
        <authorList>
            <person name="Seo Y.L."/>
        </authorList>
    </citation>
    <scope>NUCLEOTIDE SEQUENCE</scope>
    <source>
        <strain evidence="1">R11</strain>
    </source>
</reference>